<keyword evidence="10" id="KW-1185">Reference proteome</keyword>
<dbReference type="InterPro" id="IPR053926">
    <property type="entry name" value="RecX_HTH_1st"/>
</dbReference>
<protein>
    <recommendedName>
        <fullName evidence="3 5">Regulatory protein RecX</fullName>
    </recommendedName>
</protein>
<dbReference type="Gene3D" id="1.10.10.10">
    <property type="entry name" value="Winged helix-like DNA-binding domain superfamily/Winged helix DNA-binding domain"/>
    <property type="match status" value="3"/>
</dbReference>
<feature type="domain" description="RecX second three-helical" evidence="6">
    <location>
        <begin position="104"/>
        <end position="141"/>
    </location>
</feature>
<dbReference type="HAMAP" id="MF_01114">
    <property type="entry name" value="RecX"/>
    <property type="match status" value="1"/>
</dbReference>
<comment type="subcellular location">
    <subcellularLocation>
        <location evidence="1 5">Cytoplasm</location>
    </subcellularLocation>
</comment>
<dbReference type="InterPro" id="IPR036388">
    <property type="entry name" value="WH-like_DNA-bd_sf"/>
</dbReference>
<gene>
    <name evidence="5" type="primary">recX</name>
    <name evidence="9" type="ORF">C7U56_04750</name>
</gene>
<dbReference type="GO" id="GO:0005737">
    <property type="term" value="C:cytoplasm"/>
    <property type="evidence" value="ECO:0007669"/>
    <property type="project" value="UniProtKB-SubCell"/>
</dbReference>
<dbReference type="InterPro" id="IPR053925">
    <property type="entry name" value="RecX_HTH_3rd"/>
</dbReference>
<evidence type="ECO:0000313" key="10">
    <source>
        <dbReference type="Proteomes" id="UP000241048"/>
    </source>
</evidence>
<evidence type="ECO:0000256" key="3">
    <source>
        <dbReference type="ARBA" id="ARBA00018111"/>
    </source>
</evidence>
<accession>A0A2T3FVD7</accession>
<comment type="caution">
    <text evidence="9">The sequence shown here is derived from an EMBL/GenBank/DDBJ whole genome shotgun (WGS) entry which is preliminary data.</text>
</comment>
<comment type="similarity">
    <text evidence="2 5">Belongs to the RecX family.</text>
</comment>
<feature type="domain" description="RecX third three-helical" evidence="7">
    <location>
        <begin position="152"/>
        <end position="192"/>
    </location>
</feature>
<reference evidence="9 10" key="1">
    <citation type="submission" date="2018-03" db="EMBL/GenBank/DDBJ databases">
        <title>Lachnoclostridium SNUG30386 gen.nov., sp.nov., isolated from human faeces.</title>
        <authorList>
            <person name="Seo B."/>
            <person name="Jeon K."/>
            <person name="Ko G."/>
        </authorList>
    </citation>
    <scope>NUCLEOTIDE SEQUENCE [LARGE SCALE GENOMIC DNA]</scope>
    <source>
        <strain evidence="9 10">SNUG30386</strain>
    </source>
</reference>
<dbReference type="InterPro" id="IPR053924">
    <property type="entry name" value="RecX_HTH_2nd"/>
</dbReference>
<dbReference type="InterPro" id="IPR003783">
    <property type="entry name" value="Regulatory_RecX"/>
</dbReference>
<evidence type="ECO:0000256" key="1">
    <source>
        <dbReference type="ARBA" id="ARBA00004496"/>
    </source>
</evidence>
<sequence>MRIERVESLDKRKCKVFTDEDFAFLLYNGELEKYGVCEGAVLEERTERELLDLLSRRAHERALNLLKVQDRTEGEMCRRLFQDGYPDSIVQETIGFLQEYHFVDDARYAANYLQVHGKRKSQAELKLYLQRKGISREIIREQLEETEHDSGEAIRVLLEKKHYRAGETAPEEEKKIIAYLMRRGFSWEDIRREMKEQEDALS</sequence>
<dbReference type="GO" id="GO:0006282">
    <property type="term" value="P:regulation of DNA repair"/>
    <property type="evidence" value="ECO:0007669"/>
    <property type="project" value="UniProtKB-UniRule"/>
</dbReference>
<comment type="function">
    <text evidence="5">Modulates RecA activity.</text>
</comment>
<dbReference type="Pfam" id="PF02631">
    <property type="entry name" value="RecX_HTH2"/>
    <property type="match status" value="1"/>
</dbReference>
<dbReference type="PANTHER" id="PTHR33602">
    <property type="entry name" value="REGULATORY PROTEIN RECX FAMILY PROTEIN"/>
    <property type="match status" value="1"/>
</dbReference>
<evidence type="ECO:0000259" key="8">
    <source>
        <dbReference type="Pfam" id="PF21982"/>
    </source>
</evidence>
<evidence type="ECO:0000259" key="7">
    <source>
        <dbReference type="Pfam" id="PF21981"/>
    </source>
</evidence>
<dbReference type="Pfam" id="PF21982">
    <property type="entry name" value="RecX_HTH1"/>
    <property type="match status" value="1"/>
</dbReference>
<evidence type="ECO:0000259" key="6">
    <source>
        <dbReference type="Pfam" id="PF02631"/>
    </source>
</evidence>
<name>A0A2T3FVD7_9CLOT</name>
<dbReference type="EMBL" id="PYLO01000001">
    <property type="protein sequence ID" value="PST39214.1"/>
    <property type="molecule type" value="Genomic_DNA"/>
</dbReference>
<keyword evidence="4 5" id="KW-0963">Cytoplasm</keyword>
<evidence type="ECO:0000256" key="2">
    <source>
        <dbReference type="ARBA" id="ARBA00009695"/>
    </source>
</evidence>
<organism evidence="9 10">
    <name type="scientific">Clostridium fessum</name>
    <dbReference type="NCBI Taxonomy" id="2126740"/>
    <lineage>
        <taxon>Bacteria</taxon>
        <taxon>Bacillati</taxon>
        <taxon>Bacillota</taxon>
        <taxon>Clostridia</taxon>
        <taxon>Eubacteriales</taxon>
        <taxon>Clostridiaceae</taxon>
        <taxon>Clostridium</taxon>
    </lineage>
</organism>
<feature type="domain" description="RecX first three-helical" evidence="8">
    <location>
        <begin position="58"/>
        <end position="97"/>
    </location>
</feature>
<dbReference type="PANTHER" id="PTHR33602:SF1">
    <property type="entry name" value="REGULATORY PROTEIN RECX FAMILY PROTEIN"/>
    <property type="match status" value="1"/>
</dbReference>
<proteinExistence type="inferred from homology"/>
<dbReference type="AlphaFoldDB" id="A0A2T3FVD7"/>
<dbReference type="RefSeq" id="WP_107000341.1">
    <property type="nucleotide sequence ID" value="NZ_DBFCCR010000033.1"/>
</dbReference>
<dbReference type="Proteomes" id="UP000241048">
    <property type="component" value="Unassembled WGS sequence"/>
</dbReference>
<evidence type="ECO:0000256" key="4">
    <source>
        <dbReference type="ARBA" id="ARBA00022490"/>
    </source>
</evidence>
<evidence type="ECO:0000313" key="9">
    <source>
        <dbReference type="EMBL" id="PST39214.1"/>
    </source>
</evidence>
<dbReference type="Pfam" id="PF21981">
    <property type="entry name" value="RecX_HTH3"/>
    <property type="match status" value="1"/>
</dbReference>
<evidence type="ECO:0000256" key="5">
    <source>
        <dbReference type="HAMAP-Rule" id="MF_01114"/>
    </source>
</evidence>